<dbReference type="Proteomes" id="UP000176939">
    <property type="component" value="Unassembled WGS sequence"/>
</dbReference>
<dbReference type="AlphaFoldDB" id="A0A1F7X0A5"/>
<gene>
    <name evidence="1" type="ORF">A2Z67_01485</name>
</gene>
<accession>A0A1F7X0A5</accession>
<dbReference type="EMBL" id="MGFQ01000051">
    <property type="protein sequence ID" value="OGM08323.1"/>
    <property type="molecule type" value="Genomic_DNA"/>
</dbReference>
<protein>
    <submittedName>
        <fullName evidence="1">Uncharacterized protein</fullName>
    </submittedName>
</protein>
<organism evidence="1 2">
    <name type="scientific">Candidatus Woesebacteria bacterium RBG_13_36_22</name>
    <dbReference type="NCBI Taxonomy" id="1802478"/>
    <lineage>
        <taxon>Bacteria</taxon>
        <taxon>Candidatus Woeseibacteriota</taxon>
    </lineage>
</organism>
<evidence type="ECO:0000313" key="2">
    <source>
        <dbReference type="Proteomes" id="UP000176939"/>
    </source>
</evidence>
<reference evidence="1 2" key="1">
    <citation type="journal article" date="2016" name="Nat. Commun.">
        <title>Thousands of microbial genomes shed light on interconnected biogeochemical processes in an aquifer system.</title>
        <authorList>
            <person name="Anantharaman K."/>
            <person name="Brown C.T."/>
            <person name="Hug L.A."/>
            <person name="Sharon I."/>
            <person name="Castelle C.J."/>
            <person name="Probst A.J."/>
            <person name="Thomas B.C."/>
            <person name="Singh A."/>
            <person name="Wilkins M.J."/>
            <person name="Karaoz U."/>
            <person name="Brodie E.L."/>
            <person name="Williams K.H."/>
            <person name="Hubbard S.S."/>
            <person name="Banfield J.F."/>
        </authorList>
    </citation>
    <scope>NUCLEOTIDE SEQUENCE [LARGE SCALE GENOMIC DNA]</scope>
</reference>
<comment type="caution">
    <text evidence="1">The sequence shown here is derived from an EMBL/GenBank/DDBJ whole genome shotgun (WGS) entry which is preliminary data.</text>
</comment>
<evidence type="ECO:0000313" key="1">
    <source>
        <dbReference type="EMBL" id="OGM08323.1"/>
    </source>
</evidence>
<sequence>MTIEIFETLTDEKAYKRIENPLKENIVKVSSRKNKLLAVLDRFEFNILCGLAKRIGIPDEEIQSEIRKGKGVE</sequence>
<proteinExistence type="predicted"/>
<name>A0A1F7X0A5_9BACT</name>